<dbReference type="Proteomes" id="UP001501411">
    <property type="component" value="Unassembled WGS sequence"/>
</dbReference>
<evidence type="ECO:0000256" key="1">
    <source>
        <dbReference type="ARBA" id="ARBA00022553"/>
    </source>
</evidence>
<evidence type="ECO:0000313" key="4">
    <source>
        <dbReference type="EMBL" id="GAA4777924.1"/>
    </source>
</evidence>
<keyword evidence="1 2" id="KW-0597">Phosphoprotein</keyword>
<dbReference type="Gene3D" id="3.40.50.2300">
    <property type="match status" value="1"/>
</dbReference>
<keyword evidence="5" id="KW-1185">Reference proteome</keyword>
<feature type="domain" description="Response regulatory" evidence="3">
    <location>
        <begin position="4"/>
        <end position="118"/>
    </location>
</feature>
<proteinExistence type="predicted"/>
<dbReference type="SMART" id="SM00448">
    <property type="entry name" value="REC"/>
    <property type="match status" value="1"/>
</dbReference>
<dbReference type="PANTHER" id="PTHR44591">
    <property type="entry name" value="STRESS RESPONSE REGULATOR PROTEIN 1"/>
    <property type="match status" value="1"/>
</dbReference>
<dbReference type="SUPFAM" id="SSF52172">
    <property type="entry name" value="CheY-like"/>
    <property type="match status" value="1"/>
</dbReference>
<reference evidence="5" key="1">
    <citation type="journal article" date="2019" name="Int. J. Syst. Evol. Microbiol.">
        <title>The Global Catalogue of Microorganisms (GCM) 10K type strain sequencing project: providing services to taxonomists for standard genome sequencing and annotation.</title>
        <authorList>
            <consortium name="The Broad Institute Genomics Platform"/>
            <consortium name="The Broad Institute Genome Sequencing Center for Infectious Disease"/>
            <person name="Wu L."/>
            <person name="Ma J."/>
        </authorList>
    </citation>
    <scope>NUCLEOTIDE SEQUENCE [LARGE SCALE GENOMIC DNA]</scope>
    <source>
        <strain evidence="5">JCM 18200</strain>
    </source>
</reference>
<evidence type="ECO:0000259" key="3">
    <source>
        <dbReference type="PROSITE" id="PS50110"/>
    </source>
</evidence>
<dbReference type="Pfam" id="PF00072">
    <property type="entry name" value="Response_reg"/>
    <property type="match status" value="1"/>
</dbReference>
<sequence>MKPTIVICDDDQAILEMLEMVLDDGTKNIILVSNSTDIFNVLAYSRPCAVLLDLWMPILSGDQILKKLRATKEYAQLPIIVISASREGESVAREAGATAFLAKPFDISQLCETVEAYITS</sequence>
<accession>A0ABP9ADJ9</accession>
<comment type="caution">
    <text evidence="4">The sequence shown here is derived from an EMBL/GenBank/DDBJ whole genome shotgun (WGS) entry which is preliminary data.</text>
</comment>
<evidence type="ECO:0000313" key="5">
    <source>
        <dbReference type="Proteomes" id="UP001501411"/>
    </source>
</evidence>
<dbReference type="InterPro" id="IPR050595">
    <property type="entry name" value="Bact_response_regulator"/>
</dbReference>
<name>A0ABP9ADJ9_9SPHI</name>
<dbReference type="InterPro" id="IPR011006">
    <property type="entry name" value="CheY-like_superfamily"/>
</dbReference>
<protein>
    <submittedName>
        <fullName evidence="4">Response regulator</fullName>
    </submittedName>
</protein>
<dbReference type="RefSeq" id="WP_345229655.1">
    <property type="nucleotide sequence ID" value="NZ_BAABIQ010000001.1"/>
</dbReference>
<dbReference type="PANTHER" id="PTHR44591:SF3">
    <property type="entry name" value="RESPONSE REGULATORY DOMAIN-CONTAINING PROTEIN"/>
    <property type="match status" value="1"/>
</dbReference>
<gene>
    <name evidence="4" type="ORF">GCM10023231_00440</name>
</gene>
<feature type="modified residue" description="4-aspartylphosphate" evidence="2">
    <location>
        <position position="53"/>
    </location>
</feature>
<organism evidence="4 5">
    <name type="scientific">Olivibacter ginsenosidimutans</name>
    <dbReference type="NCBI Taxonomy" id="1176537"/>
    <lineage>
        <taxon>Bacteria</taxon>
        <taxon>Pseudomonadati</taxon>
        <taxon>Bacteroidota</taxon>
        <taxon>Sphingobacteriia</taxon>
        <taxon>Sphingobacteriales</taxon>
        <taxon>Sphingobacteriaceae</taxon>
        <taxon>Olivibacter</taxon>
    </lineage>
</organism>
<dbReference type="EMBL" id="BAABIQ010000001">
    <property type="protein sequence ID" value="GAA4777924.1"/>
    <property type="molecule type" value="Genomic_DNA"/>
</dbReference>
<dbReference type="InterPro" id="IPR001789">
    <property type="entry name" value="Sig_transdc_resp-reg_receiver"/>
</dbReference>
<evidence type="ECO:0000256" key="2">
    <source>
        <dbReference type="PROSITE-ProRule" id="PRU00169"/>
    </source>
</evidence>
<dbReference type="PROSITE" id="PS50110">
    <property type="entry name" value="RESPONSE_REGULATORY"/>
    <property type="match status" value="1"/>
</dbReference>